<dbReference type="EMBL" id="CAVMJV010000098">
    <property type="protein sequence ID" value="CAK5095431.1"/>
    <property type="molecule type" value="Genomic_DNA"/>
</dbReference>
<reference evidence="1" key="1">
    <citation type="submission" date="2023-11" db="EMBL/GenBank/DDBJ databases">
        <authorList>
            <person name="Poullet M."/>
        </authorList>
    </citation>
    <scope>NUCLEOTIDE SEQUENCE</scope>
    <source>
        <strain evidence="1">E1834</strain>
    </source>
</reference>
<sequence>MNPKQPFQYWQSLVSFQYFLCFLFCESSFLSTSILSQTMAPRHPHQLNSMKLARRFESSLIAPIPLHYVIKIKFRNKSNLMPYLSRPNRKDISQSLIKQINSYLYISRNPSKDNVMKQAKKGTRSNNPNSSSLNSNSATPTTTAPNSNPVQPISLENPPKEAPVTCGNPNPMFPFIQFSGSAIAVVIGAPSNETTEMVTDEPPPPPDENDYECLTPSPIPPEELAALAQSTDNNTNGAINEHTVPPDNTCVYSNNAYDFDGTTSLKLISRTRINNKGKIIKLPLKSRKGEALCWKHMAFKNKIRPIPLNRISHRS</sequence>
<keyword evidence="2" id="KW-1185">Reference proteome</keyword>
<evidence type="ECO:0000313" key="1">
    <source>
        <dbReference type="EMBL" id="CAK5095431.1"/>
    </source>
</evidence>
<dbReference type="Proteomes" id="UP001497535">
    <property type="component" value="Unassembled WGS sequence"/>
</dbReference>
<gene>
    <name evidence="1" type="ORF">MENTE1834_LOCUS40904</name>
</gene>
<proteinExistence type="predicted"/>
<name>A0ACB1ANP3_MELEN</name>
<evidence type="ECO:0000313" key="2">
    <source>
        <dbReference type="Proteomes" id="UP001497535"/>
    </source>
</evidence>
<protein>
    <submittedName>
        <fullName evidence="1">Uncharacterized protein</fullName>
    </submittedName>
</protein>
<comment type="caution">
    <text evidence="1">The sequence shown here is derived from an EMBL/GenBank/DDBJ whole genome shotgun (WGS) entry which is preliminary data.</text>
</comment>
<organism evidence="1 2">
    <name type="scientific">Meloidogyne enterolobii</name>
    <name type="common">Root-knot nematode worm</name>
    <name type="synonym">Meloidogyne mayaguensis</name>
    <dbReference type="NCBI Taxonomy" id="390850"/>
    <lineage>
        <taxon>Eukaryota</taxon>
        <taxon>Metazoa</taxon>
        <taxon>Ecdysozoa</taxon>
        <taxon>Nematoda</taxon>
        <taxon>Chromadorea</taxon>
        <taxon>Rhabditida</taxon>
        <taxon>Tylenchina</taxon>
        <taxon>Tylenchomorpha</taxon>
        <taxon>Tylenchoidea</taxon>
        <taxon>Meloidogynidae</taxon>
        <taxon>Meloidogyninae</taxon>
        <taxon>Meloidogyne</taxon>
    </lineage>
</organism>
<accession>A0ACB1ANP3</accession>